<keyword evidence="2" id="KW-1185">Reference proteome</keyword>
<evidence type="ECO:0000313" key="1">
    <source>
        <dbReference type="EMBL" id="KAF2630508.1"/>
    </source>
</evidence>
<dbReference type="Proteomes" id="UP000799754">
    <property type="component" value="Unassembled WGS sequence"/>
</dbReference>
<comment type="caution">
    <text evidence="1">The sequence shown here is derived from an EMBL/GenBank/DDBJ whole genome shotgun (WGS) entry which is preliminary data.</text>
</comment>
<sequence length="275" mass="31269">GYPKLAGHMGSSPEIAMFRRFGALNARNLLYMQNDLVVLENKLRVIEFEDSKSPDGKKERYRRDAYWLSTADIQINGALRDGDTRQRDLILQMRSLLNEYNHALIQQATILREMKKPDPYDIYDIQNLIASDDMKQPFIGFDRGTWGGAVNAETRKAYSRELLVLRPRKDMDTLSRIVGTRAIKWMMACGGNRWKKPDVRFGMIAVHDSTVFRLTFWFTSGVASILPVISIILLVNMESLNGRLGVIAAFNVLISICLTLFTEARRTDVFAVTAA</sequence>
<feature type="non-terminal residue" evidence="1">
    <location>
        <position position="1"/>
    </location>
</feature>
<proteinExistence type="predicted"/>
<feature type="non-terminal residue" evidence="1">
    <location>
        <position position="275"/>
    </location>
</feature>
<reference evidence="1" key="1">
    <citation type="journal article" date="2020" name="Stud. Mycol.">
        <title>101 Dothideomycetes genomes: a test case for predicting lifestyles and emergence of pathogens.</title>
        <authorList>
            <person name="Haridas S."/>
            <person name="Albert R."/>
            <person name="Binder M."/>
            <person name="Bloem J."/>
            <person name="Labutti K."/>
            <person name="Salamov A."/>
            <person name="Andreopoulos B."/>
            <person name="Baker S."/>
            <person name="Barry K."/>
            <person name="Bills G."/>
            <person name="Bluhm B."/>
            <person name="Cannon C."/>
            <person name="Castanera R."/>
            <person name="Culley D."/>
            <person name="Daum C."/>
            <person name="Ezra D."/>
            <person name="Gonzalez J."/>
            <person name="Henrissat B."/>
            <person name="Kuo A."/>
            <person name="Liang C."/>
            <person name="Lipzen A."/>
            <person name="Lutzoni F."/>
            <person name="Magnuson J."/>
            <person name="Mondo S."/>
            <person name="Nolan M."/>
            <person name="Ohm R."/>
            <person name="Pangilinan J."/>
            <person name="Park H.-J."/>
            <person name="Ramirez L."/>
            <person name="Alfaro M."/>
            <person name="Sun H."/>
            <person name="Tritt A."/>
            <person name="Yoshinaga Y."/>
            <person name="Zwiers L.-H."/>
            <person name="Turgeon B."/>
            <person name="Goodwin S."/>
            <person name="Spatafora J."/>
            <person name="Crous P."/>
            <person name="Grigoriev I."/>
        </authorList>
    </citation>
    <scope>NUCLEOTIDE SEQUENCE</scope>
    <source>
        <strain evidence="1">CBS 525.71</strain>
    </source>
</reference>
<accession>A0ACB6S950</accession>
<gene>
    <name evidence="1" type="ORF">BU25DRAFT_309225</name>
</gene>
<organism evidence="1 2">
    <name type="scientific">Macroventuria anomochaeta</name>
    <dbReference type="NCBI Taxonomy" id="301207"/>
    <lineage>
        <taxon>Eukaryota</taxon>
        <taxon>Fungi</taxon>
        <taxon>Dikarya</taxon>
        <taxon>Ascomycota</taxon>
        <taxon>Pezizomycotina</taxon>
        <taxon>Dothideomycetes</taxon>
        <taxon>Pleosporomycetidae</taxon>
        <taxon>Pleosporales</taxon>
        <taxon>Pleosporineae</taxon>
        <taxon>Didymellaceae</taxon>
        <taxon>Macroventuria</taxon>
    </lineage>
</organism>
<dbReference type="EMBL" id="MU006707">
    <property type="protein sequence ID" value="KAF2630508.1"/>
    <property type="molecule type" value="Genomic_DNA"/>
</dbReference>
<protein>
    <submittedName>
        <fullName evidence="1">Uncharacterized protein</fullName>
    </submittedName>
</protein>
<name>A0ACB6S950_9PLEO</name>
<evidence type="ECO:0000313" key="2">
    <source>
        <dbReference type="Proteomes" id="UP000799754"/>
    </source>
</evidence>